<evidence type="ECO:0000313" key="2">
    <source>
        <dbReference type="EMBL" id="QPN54268.1"/>
    </source>
</evidence>
<geneLocation type="mitochondrion" evidence="2"/>
<evidence type="ECO:0000256" key="1">
    <source>
        <dbReference type="SAM" id="Phobius"/>
    </source>
</evidence>
<organism evidence="2">
    <name type="scientific">Myrsidea sp. ADS-2020</name>
    <dbReference type="NCBI Taxonomy" id="2794901"/>
    <lineage>
        <taxon>Eukaryota</taxon>
        <taxon>Metazoa</taxon>
        <taxon>Ecdysozoa</taxon>
        <taxon>Arthropoda</taxon>
        <taxon>Hexapoda</taxon>
        <taxon>Insecta</taxon>
        <taxon>Pterygota</taxon>
        <taxon>Neoptera</taxon>
        <taxon>Paraneoptera</taxon>
        <taxon>Psocodea</taxon>
        <taxon>Troctomorpha</taxon>
        <taxon>Phthiraptera</taxon>
        <taxon>Amblycera</taxon>
        <taxon>Menoponidae</taxon>
        <taxon>Myrsidea</taxon>
    </lineage>
</organism>
<name>A0A7T1M842_9NEOP</name>
<feature type="transmembrane region" description="Helical" evidence="1">
    <location>
        <begin position="121"/>
        <end position="142"/>
    </location>
</feature>
<feature type="transmembrane region" description="Helical" evidence="1">
    <location>
        <begin position="49"/>
        <end position="74"/>
    </location>
</feature>
<keyword evidence="1" id="KW-1133">Transmembrane helix</keyword>
<dbReference type="EMBL" id="MW199172">
    <property type="protein sequence ID" value="QPN54268.1"/>
    <property type="molecule type" value="Genomic_DNA"/>
</dbReference>
<keyword evidence="1" id="KW-0472">Membrane</keyword>
<sequence length="152" mass="17366">MEMALLLAPLILIITWGGFMLSGDLVVSLVALLLTSLVLPFVYMENLKLFWPCGLLLILMSTGLIVIFAYIVSLHLKEKNIWRGSWLIYFFMTGSALLSLCISSSYMKIVFSYWKVYVNPSLSFSLFFLLLYLVVSFIRMVYSKGGGFRKKF</sequence>
<protein>
    <submittedName>
        <fullName evidence="2">NADH dehydrogenase subunit 6</fullName>
    </submittedName>
</protein>
<gene>
    <name evidence="2" type="primary">nad6</name>
</gene>
<keyword evidence="1" id="KW-0812">Transmembrane</keyword>
<proteinExistence type="predicted"/>
<dbReference type="AlphaFoldDB" id="A0A7T1M842"/>
<accession>A0A7T1M842</accession>
<feature type="transmembrane region" description="Helical" evidence="1">
    <location>
        <begin position="86"/>
        <end position="109"/>
    </location>
</feature>
<keyword evidence="2" id="KW-0496">Mitochondrion</keyword>
<reference evidence="2" key="1">
    <citation type="journal article" date="2020" name="Gene">
        <title>Structure, gene order, and nucleotide composition of mitochondrial genomes in parasitic lice from Amblycera.</title>
        <authorList>
            <person name="Sweet A.D."/>
            <person name="Johnson K.P."/>
            <person name="Cao Y."/>
            <person name="de Moya R.S."/>
            <person name="Skinner R.K."/>
            <person name="Tan M."/>
            <person name="Virrueta-Herrera S."/>
            <person name="Cameron S.L."/>
        </authorList>
    </citation>
    <scope>NUCLEOTIDE SEQUENCE</scope>
    <source>
        <strain evidence="2">Mysp</strain>
    </source>
</reference>